<dbReference type="InParanoid" id="A0A136IRV5"/>
<name>A0A136IRV5_9PEZI</name>
<dbReference type="Proteomes" id="UP000070501">
    <property type="component" value="Unassembled WGS sequence"/>
</dbReference>
<dbReference type="AlphaFoldDB" id="A0A136IRV5"/>
<sequence>MDVSPAQSYVPAPSPPMGQQSTGTDMFLRDFSLVAEAAKRAQMAVMMRDLDDFCIS</sequence>
<dbReference type="OrthoDB" id="4157208at2759"/>
<reference evidence="3" key="1">
    <citation type="submission" date="2016-02" db="EMBL/GenBank/DDBJ databases">
        <title>Draft genome sequence of Microdochium bolleyi, a fungal endophyte of beachgrass.</title>
        <authorList>
            <consortium name="DOE Joint Genome Institute"/>
            <person name="David A.S."/>
            <person name="May G."/>
            <person name="Haridas S."/>
            <person name="Lim J."/>
            <person name="Wang M."/>
            <person name="Labutti K."/>
            <person name="Lipzen A."/>
            <person name="Barry K."/>
            <person name="Grigoriev I.V."/>
        </authorList>
    </citation>
    <scope>NUCLEOTIDE SEQUENCE [LARGE SCALE GENOMIC DNA]</scope>
    <source>
        <strain evidence="3">J235TASD1</strain>
    </source>
</reference>
<evidence type="ECO:0000313" key="2">
    <source>
        <dbReference type="EMBL" id="KXJ87627.1"/>
    </source>
</evidence>
<evidence type="ECO:0000256" key="1">
    <source>
        <dbReference type="SAM" id="MobiDB-lite"/>
    </source>
</evidence>
<accession>A0A136IRV5</accession>
<protein>
    <submittedName>
        <fullName evidence="2">Uncharacterized protein</fullName>
    </submittedName>
</protein>
<evidence type="ECO:0000313" key="3">
    <source>
        <dbReference type="Proteomes" id="UP000070501"/>
    </source>
</evidence>
<proteinExistence type="predicted"/>
<dbReference type="EMBL" id="KQ964261">
    <property type="protein sequence ID" value="KXJ87627.1"/>
    <property type="molecule type" value="Genomic_DNA"/>
</dbReference>
<feature type="region of interest" description="Disordered" evidence="1">
    <location>
        <begin position="1"/>
        <end position="23"/>
    </location>
</feature>
<organism evidence="2 3">
    <name type="scientific">Microdochium bolleyi</name>
    <dbReference type="NCBI Taxonomy" id="196109"/>
    <lineage>
        <taxon>Eukaryota</taxon>
        <taxon>Fungi</taxon>
        <taxon>Dikarya</taxon>
        <taxon>Ascomycota</taxon>
        <taxon>Pezizomycotina</taxon>
        <taxon>Sordariomycetes</taxon>
        <taxon>Xylariomycetidae</taxon>
        <taxon>Xylariales</taxon>
        <taxon>Microdochiaceae</taxon>
        <taxon>Microdochium</taxon>
    </lineage>
</organism>
<gene>
    <name evidence="2" type="ORF">Micbo1qcDRAFT_207832</name>
</gene>
<keyword evidence="3" id="KW-1185">Reference proteome</keyword>